<evidence type="ECO:0000256" key="1">
    <source>
        <dbReference type="SAM" id="MobiDB-lite"/>
    </source>
</evidence>
<evidence type="ECO:0000313" key="3">
    <source>
        <dbReference type="Proteomes" id="UP001642483"/>
    </source>
</evidence>
<dbReference type="InterPro" id="IPR031447">
    <property type="entry name" value="MNR"/>
</dbReference>
<keyword evidence="3" id="KW-1185">Reference proteome</keyword>
<proteinExistence type="predicted"/>
<gene>
    <name evidence="2" type="ORF">CVLEPA_LOCUS9565</name>
</gene>
<dbReference type="Pfam" id="PF15718">
    <property type="entry name" value="MNR"/>
    <property type="match status" value="1"/>
</dbReference>
<organism evidence="2 3">
    <name type="scientific">Clavelina lepadiformis</name>
    <name type="common">Light-bulb sea squirt</name>
    <name type="synonym">Ascidia lepadiformis</name>
    <dbReference type="NCBI Taxonomy" id="159417"/>
    <lineage>
        <taxon>Eukaryota</taxon>
        <taxon>Metazoa</taxon>
        <taxon>Chordata</taxon>
        <taxon>Tunicata</taxon>
        <taxon>Ascidiacea</taxon>
        <taxon>Aplousobranchia</taxon>
        <taxon>Clavelinidae</taxon>
        <taxon>Clavelina</taxon>
    </lineage>
</organism>
<dbReference type="PANTHER" id="PTHR15732:SF4">
    <property type="entry name" value="PROTEIN MOONRAKER"/>
    <property type="match status" value="1"/>
</dbReference>
<comment type="caution">
    <text evidence="2">The sequence shown here is derived from an EMBL/GenBank/DDBJ whole genome shotgun (WGS) entry which is preliminary data.</text>
</comment>
<sequence length="581" mass="66812">MVTFYKGNAQRNQLEFNLDVSTPSNASYRSKLSSPGLVMIEKLHSKSGVSGKSKHLKQNPIPSDKLSLALQLAKLDISTSQKTQHEVVKEKIKVKRNKVKEQTHAKEKVAKRLHEIPVQSHESSTPVRKHPISKPSPFKSPIHKRTRTTQPNLVAKQKITELPCNKKPRNYRQAYFDNLNVMKDACVSTADIYEDVNNFAESGNFKQFSNTWKGIIRKEKLRKHIPASKSGFLSMYRSPRRKKKKNKSSASESILHERKVKKVMEVVLSDDEKETDISFEKTGNKVNQNDIKSVKKVTLKGDRPRHKASLHVDPTKGVEETPSMKFRDLLRSKLHFTSKEHDIDHDGDDDHGYKDLNHHYSGFPQPSVVKDDVNINAHEEGDLDSKAKDLDNLLQCESLYQRLVDIQNEEDVIRHRWKQVRYDDIPHQPQVNHFKNSKQSPELITISHNEESPVPFEETVLFKSSKQPHQNLFMSNVASQPSSRTDDREMLRLPKDIRNSVISNRTRFTQYLKSSFHEPKGKFNPWKIVDNLADKMLDKMVEDVCGELFEGCDDFVEHLFEDEFADPSASHSMISNSTSYT</sequence>
<accession>A0ABP0FI21</accession>
<dbReference type="Proteomes" id="UP001642483">
    <property type="component" value="Unassembled WGS sequence"/>
</dbReference>
<dbReference type="EMBL" id="CAWYQH010000057">
    <property type="protein sequence ID" value="CAK8679317.1"/>
    <property type="molecule type" value="Genomic_DNA"/>
</dbReference>
<protein>
    <submittedName>
        <fullName evidence="2">Uncharacterized protein</fullName>
    </submittedName>
</protein>
<name>A0ABP0FI21_CLALP</name>
<reference evidence="2 3" key="1">
    <citation type="submission" date="2024-02" db="EMBL/GenBank/DDBJ databases">
        <authorList>
            <person name="Daric V."/>
            <person name="Darras S."/>
        </authorList>
    </citation>
    <scope>NUCLEOTIDE SEQUENCE [LARGE SCALE GENOMIC DNA]</scope>
</reference>
<dbReference type="PANTHER" id="PTHR15732">
    <property type="entry name" value="PROTEIN MOONRAKER"/>
    <property type="match status" value="1"/>
</dbReference>
<evidence type="ECO:0000313" key="2">
    <source>
        <dbReference type="EMBL" id="CAK8679317.1"/>
    </source>
</evidence>
<feature type="region of interest" description="Disordered" evidence="1">
    <location>
        <begin position="117"/>
        <end position="144"/>
    </location>
</feature>